<sequence length="402" mass="40931">MSLVTDSTQQAASSTAVAASTAAAGSSTTLATSTRASSGSSAASSSSFSSPPAETVALTTTFTPPPSCTQNQLTLLSSPWYNIWLNEPSPVPGSLFTDCYPSQFISGYSSVFNMTSSIAPVFSPLVCPDAWETVNTFTSSYIACCPSGYALHPPTTTVDSNRPAYGGTCYSTVTVGSTYTVTAYNASALTATQDWPATTSLDQVYAHVIEGYALELRAASTSSSSSNSSTTLPASSSTTTTTTTSNDSSSHSLSGGAIAGIVIGVLAALALLSGLAFFLFVVRPRRRRAAAAANAAANGNHRRGSPSHEVDGTDAFHEKAGDEGFRKELPGSPGTPGAGGGGVGMMQEMESPGPVHELDAGAERRVAELDGAGSGSRDGKGSVGYGEEVGTMTPVKRRGSDL</sequence>
<feature type="transmembrane region" description="Helical" evidence="2">
    <location>
        <begin position="257"/>
        <end position="282"/>
    </location>
</feature>
<dbReference type="STRING" id="236234.A0A1J9RBE1"/>
<protein>
    <submittedName>
        <fullName evidence="3">Cfem domain protein</fullName>
    </submittedName>
</protein>
<accession>A0A1J9RBE1</accession>
<keyword evidence="2" id="KW-0472">Membrane</keyword>
<gene>
    <name evidence="3" type="ORF">BKCO1_3000112</name>
</gene>
<organism evidence="3 4">
    <name type="scientific">Diplodia corticola</name>
    <dbReference type="NCBI Taxonomy" id="236234"/>
    <lineage>
        <taxon>Eukaryota</taxon>
        <taxon>Fungi</taxon>
        <taxon>Dikarya</taxon>
        <taxon>Ascomycota</taxon>
        <taxon>Pezizomycotina</taxon>
        <taxon>Dothideomycetes</taxon>
        <taxon>Dothideomycetes incertae sedis</taxon>
        <taxon>Botryosphaeriales</taxon>
        <taxon>Botryosphaeriaceae</taxon>
        <taxon>Diplodia</taxon>
    </lineage>
</organism>
<feature type="compositionally biased region" description="Low complexity" evidence="1">
    <location>
        <begin position="15"/>
        <end position="50"/>
    </location>
</feature>
<dbReference type="PANTHER" id="PTHR16861">
    <property type="entry name" value="GLYCOPROTEIN 38"/>
    <property type="match status" value="1"/>
</dbReference>
<feature type="region of interest" description="Disordered" evidence="1">
    <location>
        <begin position="15"/>
        <end position="51"/>
    </location>
</feature>
<name>A0A1J9RBE1_9PEZI</name>
<feature type="compositionally biased region" description="Gly residues" evidence="1">
    <location>
        <begin position="372"/>
        <end position="384"/>
    </location>
</feature>
<feature type="compositionally biased region" description="Basic and acidic residues" evidence="1">
    <location>
        <begin position="356"/>
        <end position="368"/>
    </location>
</feature>
<evidence type="ECO:0000256" key="2">
    <source>
        <dbReference type="SAM" id="Phobius"/>
    </source>
</evidence>
<reference evidence="3 4" key="1">
    <citation type="submission" date="2016-10" db="EMBL/GenBank/DDBJ databases">
        <title>Proteomics and genomics reveal pathogen-plant mechanisms compatible with a hemibiotrophic lifestyle of Diplodia corticola.</title>
        <authorList>
            <person name="Fernandes I."/>
            <person name="De Jonge R."/>
            <person name="Van De Peer Y."/>
            <person name="Devreese B."/>
            <person name="Alves A."/>
            <person name="Esteves A.C."/>
        </authorList>
    </citation>
    <scope>NUCLEOTIDE SEQUENCE [LARGE SCALE GENOMIC DNA]</scope>
    <source>
        <strain evidence="3 4">CBS 112549</strain>
    </source>
</reference>
<dbReference type="RefSeq" id="XP_020134537.1">
    <property type="nucleotide sequence ID" value="XM_020274000.1"/>
</dbReference>
<comment type="caution">
    <text evidence="3">The sequence shown here is derived from an EMBL/GenBank/DDBJ whole genome shotgun (WGS) entry which is preliminary data.</text>
</comment>
<dbReference type="AlphaFoldDB" id="A0A1J9RBE1"/>
<feature type="region of interest" description="Disordered" evidence="1">
    <location>
        <begin position="350"/>
        <end position="402"/>
    </location>
</feature>
<dbReference type="PANTHER" id="PTHR16861:SF4">
    <property type="entry name" value="SH3 DOMAIN PROTEIN (AFU_ORTHOLOGUE AFUA_1G13610)"/>
    <property type="match status" value="1"/>
</dbReference>
<feature type="region of interest" description="Disordered" evidence="1">
    <location>
        <begin position="293"/>
        <end position="315"/>
    </location>
</feature>
<evidence type="ECO:0000313" key="3">
    <source>
        <dbReference type="EMBL" id="OJD38926.1"/>
    </source>
</evidence>
<evidence type="ECO:0000256" key="1">
    <source>
        <dbReference type="SAM" id="MobiDB-lite"/>
    </source>
</evidence>
<keyword evidence="2" id="KW-0812">Transmembrane</keyword>
<dbReference type="GeneID" id="31014261"/>
<keyword evidence="2" id="KW-1133">Transmembrane helix</keyword>
<dbReference type="EMBL" id="MNUE01000003">
    <property type="protein sequence ID" value="OJD38926.1"/>
    <property type="molecule type" value="Genomic_DNA"/>
</dbReference>
<feature type="compositionally biased region" description="Basic and acidic residues" evidence="1">
    <location>
        <begin position="306"/>
        <end position="315"/>
    </location>
</feature>
<dbReference type="OrthoDB" id="5985073at2759"/>
<evidence type="ECO:0000313" key="4">
    <source>
        <dbReference type="Proteomes" id="UP000183809"/>
    </source>
</evidence>
<feature type="region of interest" description="Disordered" evidence="1">
    <location>
        <begin position="222"/>
        <end position="252"/>
    </location>
</feature>
<dbReference type="Proteomes" id="UP000183809">
    <property type="component" value="Unassembled WGS sequence"/>
</dbReference>
<proteinExistence type="predicted"/>
<feature type="region of interest" description="Disordered" evidence="1">
    <location>
        <begin position="323"/>
        <end position="342"/>
    </location>
</feature>
<keyword evidence="4" id="KW-1185">Reference proteome</keyword>